<dbReference type="Pfam" id="PF08241">
    <property type="entry name" value="Methyltransf_11"/>
    <property type="match status" value="1"/>
</dbReference>
<dbReference type="EMBL" id="JBHSPA010000112">
    <property type="protein sequence ID" value="MFC5834443.1"/>
    <property type="molecule type" value="Genomic_DNA"/>
</dbReference>
<dbReference type="Proteomes" id="UP001596058">
    <property type="component" value="Unassembled WGS sequence"/>
</dbReference>
<sequence length="236" mass="25703">MNDYDSFAEAYSAETENNILNEYWARSSIMALVGDVAGRRILDAGCGSGPLSAALRERGAAVTGIDASAGMLAVARRRLGDDADLHVVDVRDPLPFADGAFDDVVASLVLHYLEDWGPTLAEMRRVLRPGGRLIASVNHPFVEHLTQDPRPSYFENTSYTDEWTFDGRSFPMTFWCRPLHAMTDAFTAAGFRLAVLSEPQADPAARELFPDDFPNFAGKLGFLVFVVEAPPSTAGG</sequence>
<dbReference type="InterPro" id="IPR029063">
    <property type="entry name" value="SAM-dependent_MTases_sf"/>
</dbReference>
<keyword evidence="1 5" id="KW-0489">Methyltransferase</keyword>
<accession>A0ABW1DBA5</accession>
<dbReference type="InterPro" id="IPR013216">
    <property type="entry name" value="Methyltransf_11"/>
</dbReference>
<evidence type="ECO:0000256" key="3">
    <source>
        <dbReference type="ARBA" id="ARBA00022691"/>
    </source>
</evidence>
<dbReference type="CDD" id="cd02440">
    <property type="entry name" value="AdoMet_MTases"/>
    <property type="match status" value="1"/>
</dbReference>
<gene>
    <name evidence="5" type="ORF">ACFPZ3_62265</name>
</gene>
<keyword evidence="2 5" id="KW-0808">Transferase</keyword>
<keyword evidence="3" id="KW-0949">S-adenosyl-L-methionine</keyword>
<evidence type="ECO:0000313" key="5">
    <source>
        <dbReference type="EMBL" id="MFC5834443.1"/>
    </source>
</evidence>
<dbReference type="PANTHER" id="PTHR43464:SF19">
    <property type="entry name" value="UBIQUINONE BIOSYNTHESIS O-METHYLTRANSFERASE, MITOCHONDRIAL"/>
    <property type="match status" value="1"/>
</dbReference>
<protein>
    <submittedName>
        <fullName evidence="5">Class I SAM-dependent methyltransferase</fullName>
        <ecNumber evidence="5">2.1.1.-</ecNumber>
    </submittedName>
</protein>
<keyword evidence="6" id="KW-1185">Reference proteome</keyword>
<feature type="domain" description="Methyltransferase type 11" evidence="4">
    <location>
        <begin position="42"/>
        <end position="134"/>
    </location>
</feature>
<evidence type="ECO:0000313" key="6">
    <source>
        <dbReference type="Proteomes" id="UP001596058"/>
    </source>
</evidence>
<dbReference type="PANTHER" id="PTHR43464">
    <property type="entry name" value="METHYLTRANSFERASE"/>
    <property type="match status" value="1"/>
</dbReference>
<evidence type="ECO:0000256" key="2">
    <source>
        <dbReference type="ARBA" id="ARBA00022679"/>
    </source>
</evidence>
<reference evidence="6" key="1">
    <citation type="journal article" date="2019" name="Int. J. Syst. Evol. Microbiol.">
        <title>The Global Catalogue of Microorganisms (GCM) 10K type strain sequencing project: providing services to taxonomists for standard genome sequencing and annotation.</title>
        <authorList>
            <consortium name="The Broad Institute Genomics Platform"/>
            <consortium name="The Broad Institute Genome Sequencing Center for Infectious Disease"/>
            <person name="Wu L."/>
            <person name="Ma J."/>
        </authorList>
    </citation>
    <scope>NUCLEOTIDE SEQUENCE [LARGE SCALE GENOMIC DNA]</scope>
    <source>
        <strain evidence="6">CCUG 53903</strain>
    </source>
</reference>
<dbReference type="SUPFAM" id="SSF53335">
    <property type="entry name" value="S-adenosyl-L-methionine-dependent methyltransferases"/>
    <property type="match status" value="1"/>
</dbReference>
<dbReference type="RefSeq" id="WP_379523856.1">
    <property type="nucleotide sequence ID" value="NZ_JBHSPA010000112.1"/>
</dbReference>
<dbReference type="GO" id="GO:0008168">
    <property type="term" value="F:methyltransferase activity"/>
    <property type="evidence" value="ECO:0007669"/>
    <property type="project" value="UniProtKB-KW"/>
</dbReference>
<dbReference type="EC" id="2.1.1.-" evidence="5"/>
<dbReference type="GO" id="GO:0032259">
    <property type="term" value="P:methylation"/>
    <property type="evidence" value="ECO:0007669"/>
    <property type="project" value="UniProtKB-KW"/>
</dbReference>
<proteinExistence type="predicted"/>
<dbReference type="Gene3D" id="3.40.50.150">
    <property type="entry name" value="Vaccinia Virus protein VP39"/>
    <property type="match status" value="1"/>
</dbReference>
<organism evidence="5 6">
    <name type="scientific">Nonomuraea insulae</name>
    <dbReference type="NCBI Taxonomy" id="1616787"/>
    <lineage>
        <taxon>Bacteria</taxon>
        <taxon>Bacillati</taxon>
        <taxon>Actinomycetota</taxon>
        <taxon>Actinomycetes</taxon>
        <taxon>Streptosporangiales</taxon>
        <taxon>Streptosporangiaceae</taxon>
        <taxon>Nonomuraea</taxon>
    </lineage>
</organism>
<evidence type="ECO:0000256" key="1">
    <source>
        <dbReference type="ARBA" id="ARBA00022603"/>
    </source>
</evidence>
<name>A0ABW1DBA5_9ACTN</name>
<comment type="caution">
    <text evidence="5">The sequence shown here is derived from an EMBL/GenBank/DDBJ whole genome shotgun (WGS) entry which is preliminary data.</text>
</comment>
<evidence type="ECO:0000259" key="4">
    <source>
        <dbReference type="Pfam" id="PF08241"/>
    </source>
</evidence>